<proteinExistence type="predicted"/>
<evidence type="ECO:0000313" key="1">
    <source>
        <dbReference type="EMBL" id="CAD8882797.1"/>
    </source>
</evidence>
<sequence>MPMDRTWSMLELRDLAEVQKCPGDESIIEDRINDSLFRKENRSLSCSELDHVPYNMDSQTNDSFLNKKNIPIDPVVKCLESEDGKLKGDAYEDMLQQIINSRFASPMSSPGAVSTDSVDDALYIDNEDKSYIDDEDEMQTKKSSVLTNSVESSQIKIEFDQTAKIPAMKSKMICSSQTKPTDHAFDSSESSSATSKGIKRNVSFGSLQILEFPLVLGDNPACRIGLPVTLARKHTDEKTMNLDEHELTKALNLNDPLQKKSSIYMSSFKRTELLKMGKDINEKDIMKVRKEIKTIQKSRERIIMLKQMEQAMESASRRLKQVTRFKRLRNLH</sequence>
<gene>
    <name evidence="1" type="ORF">CHYS00102_LOCUS9992</name>
</gene>
<protein>
    <submittedName>
        <fullName evidence="1">Uncharacterized protein</fullName>
    </submittedName>
</protein>
<name>A0A7S1FR86_9STRA</name>
<accession>A0A7S1FR86</accession>
<reference evidence="1" key="1">
    <citation type="submission" date="2021-01" db="EMBL/GenBank/DDBJ databases">
        <authorList>
            <person name="Corre E."/>
            <person name="Pelletier E."/>
            <person name="Niang G."/>
            <person name="Scheremetjew M."/>
            <person name="Finn R."/>
            <person name="Kale V."/>
            <person name="Holt S."/>
            <person name="Cochrane G."/>
            <person name="Meng A."/>
            <person name="Brown T."/>
            <person name="Cohen L."/>
        </authorList>
    </citation>
    <scope>NUCLEOTIDE SEQUENCE</scope>
    <source>
        <strain evidence="1">308</strain>
    </source>
</reference>
<organism evidence="1">
    <name type="scientific">Corethron hystrix</name>
    <dbReference type="NCBI Taxonomy" id="216773"/>
    <lineage>
        <taxon>Eukaryota</taxon>
        <taxon>Sar</taxon>
        <taxon>Stramenopiles</taxon>
        <taxon>Ochrophyta</taxon>
        <taxon>Bacillariophyta</taxon>
        <taxon>Coscinodiscophyceae</taxon>
        <taxon>Corethrophycidae</taxon>
        <taxon>Corethrales</taxon>
        <taxon>Corethraceae</taxon>
        <taxon>Corethron</taxon>
    </lineage>
</organism>
<dbReference type="AlphaFoldDB" id="A0A7S1FR86"/>
<dbReference type="EMBL" id="HBFR01013714">
    <property type="protein sequence ID" value="CAD8882797.1"/>
    <property type="molecule type" value="Transcribed_RNA"/>
</dbReference>